<evidence type="ECO:0000313" key="3">
    <source>
        <dbReference type="EMBL" id="MDR7323007.1"/>
    </source>
</evidence>
<accession>A0AAE4CT38</accession>
<feature type="compositionally biased region" description="Gly residues" evidence="1">
    <location>
        <begin position="99"/>
        <end position="112"/>
    </location>
</feature>
<evidence type="ECO:0000256" key="2">
    <source>
        <dbReference type="SAM" id="SignalP"/>
    </source>
</evidence>
<evidence type="ECO:0000256" key="1">
    <source>
        <dbReference type="SAM" id="MobiDB-lite"/>
    </source>
</evidence>
<feature type="compositionally biased region" description="Low complexity" evidence="1">
    <location>
        <begin position="156"/>
        <end position="169"/>
    </location>
</feature>
<feature type="signal peptide" evidence="2">
    <location>
        <begin position="1"/>
        <end position="31"/>
    </location>
</feature>
<feature type="chain" id="PRO_5042200756" evidence="2">
    <location>
        <begin position="32"/>
        <end position="218"/>
    </location>
</feature>
<gene>
    <name evidence="3" type="ORF">J2S44_003257</name>
</gene>
<feature type="region of interest" description="Disordered" evidence="1">
    <location>
        <begin position="58"/>
        <end position="115"/>
    </location>
</feature>
<sequence length="218" mass="20301">MSSQVHRRLTAVALAGSAALLLTAGCGGAGASGDSGGQNALAAYAACLAEQGIEVTVPTANPDRGTRQPVPQGSGRPGVRGSGQPDPQGSGRPTAFPSGGPGGGGQRGGGGFAAALKPDGVDAAAWAAATEACQDSLPRMGDGGPGGQGGPGGTQAPGTAQASGGTPASVGTQGDGGAAAAYDNCLTENGVTDPAAPNTADATTAAAIQACAALRPAS</sequence>
<evidence type="ECO:0000313" key="4">
    <source>
        <dbReference type="Proteomes" id="UP001183629"/>
    </source>
</evidence>
<organism evidence="3 4">
    <name type="scientific">Catenuloplanes niger</name>
    <dbReference type="NCBI Taxonomy" id="587534"/>
    <lineage>
        <taxon>Bacteria</taxon>
        <taxon>Bacillati</taxon>
        <taxon>Actinomycetota</taxon>
        <taxon>Actinomycetes</taxon>
        <taxon>Micromonosporales</taxon>
        <taxon>Micromonosporaceae</taxon>
        <taxon>Catenuloplanes</taxon>
    </lineage>
</organism>
<dbReference type="RefSeq" id="WP_310414236.1">
    <property type="nucleotide sequence ID" value="NZ_JAVDYC010000001.1"/>
</dbReference>
<dbReference type="AlphaFoldDB" id="A0AAE4CT38"/>
<name>A0AAE4CT38_9ACTN</name>
<dbReference type="PROSITE" id="PS51257">
    <property type="entry name" value="PROKAR_LIPOPROTEIN"/>
    <property type="match status" value="1"/>
</dbReference>
<dbReference type="Proteomes" id="UP001183629">
    <property type="component" value="Unassembled WGS sequence"/>
</dbReference>
<proteinExistence type="predicted"/>
<comment type="caution">
    <text evidence="3">The sequence shown here is derived from an EMBL/GenBank/DDBJ whole genome shotgun (WGS) entry which is preliminary data.</text>
</comment>
<keyword evidence="4" id="KW-1185">Reference proteome</keyword>
<protein>
    <submittedName>
        <fullName evidence="3">Uncharacterized protein</fullName>
    </submittedName>
</protein>
<reference evidence="3 4" key="1">
    <citation type="submission" date="2023-07" db="EMBL/GenBank/DDBJ databases">
        <title>Sequencing the genomes of 1000 actinobacteria strains.</title>
        <authorList>
            <person name="Klenk H.-P."/>
        </authorList>
    </citation>
    <scope>NUCLEOTIDE SEQUENCE [LARGE SCALE GENOMIC DNA]</scope>
    <source>
        <strain evidence="3 4">DSM 44711</strain>
    </source>
</reference>
<feature type="compositionally biased region" description="Gly residues" evidence="1">
    <location>
        <begin position="141"/>
        <end position="155"/>
    </location>
</feature>
<keyword evidence="2" id="KW-0732">Signal</keyword>
<dbReference type="EMBL" id="JAVDYC010000001">
    <property type="protein sequence ID" value="MDR7323007.1"/>
    <property type="molecule type" value="Genomic_DNA"/>
</dbReference>
<feature type="region of interest" description="Disordered" evidence="1">
    <location>
        <begin position="135"/>
        <end position="180"/>
    </location>
</feature>